<comment type="function">
    <text evidence="2">Acts as component of the GARP complex that is involved in retrograde transport from early and late endosomes to the trans-Golgi network (TGN).</text>
</comment>
<keyword evidence="2" id="KW-0653">Protein transport</keyword>
<gene>
    <name evidence="3" type="ORF">HK103_005423</name>
</gene>
<dbReference type="GO" id="GO:0015031">
    <property type="term" value="P:protein transport"/>
    <property type="evidence" value="ECO:0007669"/>
    <property type="project" value="UniProtKB-UniRule"/>
</dbReference>
<dbReference type="GO" id="GO:0000938">
    <property type="term" value="C:GARP complex"/>
    <property type="evidence" value="ECO:0007669"/>
    <property type="project" value="UniProtKB-UniRule"/>
</dbReference>
<evidence type="ECO:0000313" key="3">
    <source>
        <dbReference type="EMBL" id="KAJ3261585.1"/>
    </source>
</evidence>
<keyword evidence="2" id="KW-0813">Transport</keyword>
<keyword evidence="4" id="KW-1185">Reference proteome</keyword>
<dbReference type="PANTHER" id="PTHR15954">
    <property type="entry name" value="VACUOLAR PROTEIN SORTING-ASSOCIATED PROTEIN 51 HOMOLOG"/>
    <property type="match status" value="1"/>
</dbReference>
<proteinExistence type="inferred from homology"/>
<accession>A0AAD5UQK3</accession>
<dbReference type="GO" id="GO:0006869">
    <property type="term" value="P:lipid transport"/>
    <property type="evidence" value="ECO:0007669"/>
    <property type="project" value="UniProtKB-UniRule"/>
</dbReference>
<dbReference type="GO" id="GO:0016020">
    <property type="term" value="C:membrane"/>
    <property type="evidence" value="ECO:0007669"/>
    <property type="project" value="TreeGrafter"/>
</dbReference>
<dbReference type="GO" id="GO:0032456">
    <property type="term" value="P:endocytic recycling"/>
    <property type="evidence" value="ECO:0007669"/>
    <property type="project" value="TreeGrafter"/>
</dbReference>
<evidence type="ECO:0000256" key="1">
    <source>
        <dbReference type="ARBA" id="ARBA00006080"/>
    </source>
</evidence>
<organism evidence="3 4">
    <name type="scientific">Boothiomyces macroporosus</name>
    <dbReference type="NCBI Taxonomy" id="261099"/>
    <lineage>
        <taxon>Eukaryota</taxon>
        <taxon>Fungi</taxon>
        <taxon>Fungi incertae sedis</taxon>
        <taxon>Chytridiomycota</taxon>
        <taxon>Chytridiomycota incertae sedis</taxon>
        <taxon>Chytridiomycetes</taxon>
        <taxon>Rhizophydiales</taxon>
        <taxon>Terramycetaceae</taxon>
        <taxon>Boothiomyces</taxon>
    </lineage>
</organism>
<keyword evidence="2" id="KW-0333">Golgi apparatus</keyword>
<dbReference type="InterPro" id="IPR014812">
    <property type="entry name" value="Vps51"/>
</dbReference>
<comment type="subunit">
    <text evidence="2">Component of the Golgi-associated retrograde protein (GARP) complex.</text>
</comment>
<evidence type="ECO:0000313" key="4">
    <source>
        <dbReference type="Proteomes" id="UP001210925"/>
    </source>
</evidence>
<dbReference type="AlphaFoldDB" id="A0AAD5UQK3"/>
<comment type="similarity">
    <text evidence="1 2">Belongs to the VPS51 family.</text>
</comment>
<dbReference type="Proteomes" id="UP001210925">
    <property type="component" value="Unassembled WGS sequence"/>
</dbReference>
<sequence length="268" mass="30492">MVLSSEWAKGVIESIFSMYSQRLFNQTNGIEIESLSEHEINRVAALYSQKYQKLAQNLLGKYCHIKVLEFTISIKGYMIKPCITEQVIRVSPLFVQIVQELEQISNDVKANLKTEPVDTKKKSLKPTFTIAHSRQGTSQNELARSKTGVVKKSPTSQFDNLLTTLDTLFDERLVFLPKQLELKRTAILSTICKCILKALLESTRTAKLGQSDYHQLQLDLAYIKLNYWDFLEEKILEKLIDQVLASASVVADEEYSPLDSLVIDKILS</sequence>
<comment type="caution">
    <text evidence="3">The sequence shown here is derived from an EMBL/GenBank/DDBJ whole genome shotgun (WGS) entry which is preliminary data.</text>
</comment>
<dbReference type="GO" id="GO:0042147">
    <property type="term" value="P:retrograde transport, endosome to Golgi"/>
    <property type="evidence" value="ECO:0007669"/>
    <property type="project" value="UniProtKB-UniRule"/>
</dbReference>
<dbReference type="EMBL" id="JADGKB010000005">
    <property type="protein sequence ID" value="KAJ3261585.1"/>
    <property type="molecule type" value="Genomic_DNA"/>
</dbReference>
<dbReference type="GO" id="GO:0005829">
    <property type="term" value="C:cytosol"/>
    <property type="evidence" value="ECO:0007669"/>
    <property type="project" value="GOC"/>
</dbReference>
<evidence type="ECO:0000256" key="2">
    <source>
        <dbReference type="RuleBase" id="RU368010"/>
    </source>
</evidence>
<dbReference type="GO" id="GO:1990745">
    <property type="term" value="C:EARP complex"/>
    <property type="evidence" value="ECO:0007669"/>
    <property type="project" value="TreeGrafter"/>
</dbReference>
<keyword evidence="2" id="KW-0445">Lipid transport</keyword>
<reference evidence="3" key="1">
    <citation type="submission" date="2020-05" db="EMBL/GenBank/DDBJ databases">
        <title>Phylogenomic resolution of chytrid fungi.</title>
        <authorList>
            <person name="Stajich J.E."/>
            <person name="Amses K."/>
            <person name="Simmons R."/>
            <person name="Seto K."/>
            <person name="Myers J."/>
            <person name="Bonds A."/>
            <person name="Quandt C.A."/>
            <person name="Barry K."/>
            <person name="Liu P."/>
            <person name="Grigoriev I."/>
            <person name="Longcore J.E."/>
            <person name="James T.Y."/>
        </authorList>
    </citation>
    <scope>NUCLEOTIDE SEQUENCE</scope>
    <source>
        <strain evidence="3">PLAUS21</strain>
    </source>
</reference>
<name>A0AAD5UQK3_9FUNG</name>
<protein>
    <recommendedName>
        <fullName evidence="2">Vacuolar protein sorting-associated protein 51 homolog</fullName>
    </recommendedName>
</protein>
<dbReference type="GO" id="GO:0048193">
    <property type="term" value="P:Golgi vesicle transport"/>
    <property type="evidence" value="ECO:0007669"/>
    <property type="project" value="TreeGrafter"/>
</dbReference>
<dbReference type="PANTHER" id="PTHR15954:SF4">
    <property type="entry name" value="VACUOLAR PROTEIN SORTING-ASSOCIATED PROTEIN 51 HOMOLOG"/>
    <property type="match status" value="1"/>
</dbReference>
<comment type="subcellular location">
    <subcellularLocation>
        <location evidence="2">Golgi apparatus</location>
        <location evidence="2">trans-Golgi network</location>
    </subcellularLocation>
</comment>
<dbReference type="GO" id="GO:0007030">
    <property type="term" value="P:Golgi organization"/>
    <property type="evidence" value="ECO:0007669"/>
    <property type="project" value="UniProtKB-UniRule"/>
</dbReference>